<feature type="region of interest" description="Disordered" evidence="1">
    <location>
        <begin position="251"/>
        <end position="286"/>
    </location>
</feature>
<dbReference type="InterPro" id="IPR043472">
    <property type="entry name" value="Macro_dom-like"/>
</dbReference>
<dbReference type="PANTHER" id="PTHR11106">
    <property type="entry name" value="GANGLIOSIDE INDUCED DIFFERENTIATION ASSOCIATED PROTEIN 2-RELATED"/>
    <property type="match status" value="1"/>
</dbReference>
<feature type="domain" description="Macro" evidence="2">
    <location>
        <begin position="32"/>
        <end position="241"/>
    </location>
</feature>
<proteinExistence type="predicted"/>
<dbReference type="CDD" id="cd02907">
    <property type="entry name" value="Macro_Af1521_BAL-like"/>
    <property type="match status" value="1"/>
</dbReference>
<protein>
    <recommendedName>
        <fullName evidence="2">Macro domain-containing protein</fullName>
    </recommendedName>
</protein>
<dbReference type="PROSITE" id="PS51154">
    <property type="entry name" value="MACRO"/>
    <property type="match status" value="1"/>
</dbReference>
<dbReference type="SUPFAM" id="SSF52949">
    <property type="entry name" value="Macro domain-like"/>
    <property type="match status" value="1"/>
</dbReference>
<evidence type="ECO:0000256" key="1">
    <source>
        <dbReference type="SAM" id="MobiDB-lite"/>
    </source>
</evidence>
<reference evidence="3" key="1">
    <citation type="submission" date="2021-01" db="EMBL/GenBank/DDBJ databases">
        <authorList>
            <person name="Corre E."/>
            <person name="Pelletier E."/>
            <person name="Niang G."/>
            <person name="Scheremetjew M."/>
            <person name="Finn R."/>
            <person name="Kale V."/>
            <person name="Holt S."/>
            <person name="Cochrane G."/>
            <person name="Meng A."/>
            <person name="Brown T."/>
            <person name="Cohen L."/>
        </authorList>
    </citation>
    <scope>NUCLEOTIDE SEQUENCE</scope>
    <source>
        <strain evidence="3">WS</strain>
    </source>
</reference>
<organism evidence="3">
    <name type="scientific">Percolomonas cosmopolitus</name>
    <dbReference type="NCBI Taxonomy" id="63605"/>
    <lineage>
        <taxon>Eukaryota</taxon>
        <taxon>Discoba</taxon>
        <taxon>Heterolobosea</taxon>
        <taxon>Tetramitia</taxon>
        <taxon>Eutetramitia</taxon>
        <taxon>Percolomonadidae</taxon>
        <taxon>Percolomonas</taxon>
    </lineage>
</organism>
<dbReference type="Pfam" id="PF01661">
    <property type="entry name" value="Macro"/>
    <property type="match status" value="1"/>
</dbReference>
<evidence type="ECO:0000259" key="2">
    <source>
        <dbReference type="PROSITE" id="PS51154"/>
    </source>
</evidence>
<dbReference type="PANTHER" id="PTHR11106:SF111">
    <property type="entry name" value="MACRO DOMAIN-CONTAINING PROTEIN"/>
    <property type="match status" value="1"/>
</dbReference>
<accession>A0A7S1PFT8</accession>
<evidence type="ECO:0000313" key="3">
    <source>
        <dbReference type="EMBL" id="CAD9077738.1"/>
    </source>
</evidence>
<dbReference type="InterPro" id="IPR002589">
    <property type="entry name" value="Macro_dom"/>
</dbReference>
<dbReference type="AlphaFoldDB" id="A0A7S1PFT8"/>
<sequence>MDIQQLLNYMQHMRISQIDPKGKGATGMKPDTRRSHKFSSVNLTLEVRKGDMTKEQVDAIVNAANCHLNHISGLAGAISRAGGPSIQRESTAYVRSHRELKEGDVVVTTSGSLEESQGIKKVFHAVGPIFPFHSDHRSIEHVELKEDKELYMCIWNALKEAEVRMFKSIAFPAVSSGIFGYPKDRTARILFNAVDDFVKQRKRNDDREKVEAFTDSLEYIAFTNFDDLTVEVFEEEFDKRNYIDEEVHIEEKNEDKPIQLAGQTEDVGQGEELLEKDNGESSTTVQ</sequence>
<dbReference type="EMBL" id="HBGD01001213">
    <property type="protein sequence ID" value="CAD9077738.1"/>
    <property type="molecule type" value="Transcribed_RNA"/>
</dbReference>
<gene>
    <name evidence="3" type="ORF">PCOS0759_LOCUS970</name>
</gene>
<dbReference type="SMART" id="SM00506">
    <property type="entry name" value="A1pp"/>
    <property type="match status" value="1"/>
</dbReference>
<name>A0A7S1PFT8_9EUKA</name>
<dbReference type="Gene3D" id="3.40.220.10">
    <property type="entry name" value="Leucine Aminopeptidase, subunit E, domain 1"/>
    <property type="match status" value="1"/>
</dbReference>